<evidence type="ECO:0000256" key="3">
    <source>
        <dbReference type="ARBA" id="ARBA00023163"/>
    </source>
</evidence>
<gene>
    <name evidence="5" type="ORF">UXQ13_19440</name>
</gene>
<dbReference type="EMBL" id="JBAPLV010000027">
    <property type="protein sequence ID" value="MEI4280656.1"/>
    <property type="molecule type" value="Genomic_DNA"/>
</dbReference>
<dbReference type="InterPro" id="IPR036390">
    <property type="entry name" value="WH_DNA-bd_sf"/>
</dbReference>
<dbReference type="Pfam" id="PF13280">
    <property type="entry name" value="WYL"/>
    <property type="match status" value="1"/>
</dbReference>
<keyword evidence="2" id="KW-0238">DNA-binding</keyword>
<dbReference type="InterPro" id="IPR026881">
    <property type="entry name" value="WYL_dom"/>
</dbReference>
<evidence type="ECO:0000313" key="6">
    <source>
        <dbReference type="Proteomes" id="UP001373496"/>
    </source>
</evidence>
<evidence type="ECO:0000256" key="2">
    <source>
        <dbReference type="ARBA" id="ARBA00023125"/>
    </source>
</evidence>
<feature type="domain" description="HTH deoR-type" evidence="4">
    <location>
        <begin position="4"/>
        <end position="59"/>
    </location>
</feature>
<keyword evidence="6" id="KW-1185">Reference proteome</keyword>
<dbReference type="SUPFAM" id="SSF46785">
    <property type="entry name" value="Winged helix' DNA-binding domain"/>
    <property type="match status" value="1"/>
</dbReference>
<reference evidence="5 6" key="1">
    <citation type="submission" date="2024-03" db="EMBL/GenBank/DDBJ databases">
        <title>Draft genome sequence of Klenkia terrae.</title>
        <authorList>
            <person name="Duangmal K."/>
            <person name="Chantavorakit T."/>
        </authorList>
    </citation>
    <scope>NUCLEOTIDE SEQUENCE [LARGE SCALE GENOMIC DNA]</scope>
    <source>
        <strain evidence="5 6">JCM 17786</strain>
    </source>
</reference>
<dbReference type="PROSITE" id="PS51000">
    <property type="entry name" value="HTH_DEOR_2"/>
    <property type="match status" value="1"/>
</dbReference>
<dbReference type="Pfam" id="PF08279">
    <property type="entry name" value="HTH_11"/>
    <property type="match status" value="1"/>
</dbReference>
<organism evidence="5 6">
    <name type="scientific">Klenkia terrae</name>
    <dbReference type="NCBI Taxonomy" id="1052259"/>
    <lineage>
        <taxon>Bacteria</taxon>
        <taxon>Bacillati</taxon>
        <taxon>Actinomycetota</taxon>
        <taxon>Actinomycetes</taxon>
        <taxon>Geodermatophilales</taxon>
        <taxon>Geodermatophilaceae</taxon>
        <taxon>Klenkia</taxon>
    </lineage>
</organism>
<comment type="caution">
    <text evidence="5">The sequence shown here is derived from an EMBL/GenBank/DDBJ whole genome shotgun (WGS) entry which is preliminary data.</text>
</comment>
<dbReference type="PIRSF" id="PIRSF016838">
    <property type="entry name" value="PafC"/>
    <property type="match status" value="1"/>
</dbReference>
<dbReference type="RefSeq" id="WP_336392778.1">
    <property type="nucleotide sequence ID" value="NZ_JBAPLV010000027.1"/>
</dbReference>
<dbReference type="Proteomes" id="UP001373496">
    <property type="component" value="Unassembled WGS sequence"/>
</dbReference>
<protein>
    <submittedName>
        <fullName evidence="5">WYL domain-containing protein</fullName>
    </submittedName>
</protein>
<keyword evidence="3" id="KW-0804">Transcription</keyword>
<dbReference type="PANTHER" id="PTHR34580">
    <property type="match status" value="1"/>
</dbReference>
<evidence type="ECO:0000259" key="4">
    <source>
        <dbReference type="PROSITE" id="PS51000"/>
    </source>
</evidence>
<dbReference type="InterPro" id="IPR013196">
    <property type="entry name" value="HTH_11"/>
</dbReference>
<dbReference type="PROSITE" id="PS00894">
    <property type="entry name" value="HTH_DEOR_1"/>
    <property type="match status" value="1"/>
</dbReference>
<sequence>MSGTPGRLLALLSLLQSRRDWPGSLLAQRLEVSPRTVRRDVDRLRELGYPVQAAMGPDGGYRLAAGADLPPLLFDDEQAVALAVALQLAPGDAAHRALATVRQVLPARLRHRVDAVQVAPLPAAPVPEVDPQVLVAVSGAVRARQELRFDLGDAVRRTQPHAVLARGGRWYLLAWDLDRDDWRTFRLDRITPRTPLGARFTPREVPGGDPGAFAVALFRGSRDPAEDWPCRGRVVLAVPASAVLPYAGDAEVEPLDDDRCRVSAGAWSWTGLAAHLLRLDAPVSGAHPRELAQAFTDLAARCAAAGVSSPAPPAGRRPARGR</sequence>
<dbReference type="InterPro" id="IPR028349">
    <property type="entry name" value="PafC-like"/>
</dbReference>
<keyword evidence="1" id="KW-0805">Transcription regulation</keyword>
<dbReference type="PROSITE" id="PS52050">
    <property type="entry name" value="WYL"/>
    <property type="match status" value="1"/>
</dbReference>
<evidence type="ECO:0000313" key="5">
    <source>
        <dbReference type="EMBL" id="MEI4280656.1"/>
    </source>
</evidence>
<dbReference type="Gene3D" id="1.10.10.10">
    <property type="entry name" value="Winged helix-like DNA-binding domain superfamily/Winged helix DNA-binding domain"/>
    <property type="match status" value="1"/>
</dbReference>
<dbReference type="InterPro" id="IPR051534">
    <property type="entry name" value="CBASS_pafABC_assoc_protein"/>
</dbReference>
<dbReference type="InterPro" id="IPR001034">
    <property type="entry name" value="DeoR_HTH"/>
</dbReference>
<proteinExistence type="predicted"/>
<dbReference type="InterPro" id="IPR018356">
    <property type="entry name" value="Tscrpt_reg_HTH_DeoR_CS"/>
</dbReference>
<dbReference type="InterPro" id="IPR036388">
    <property type="entry name" value="WH-like_DNA-bd_sf"/>
</dbReference>
<dbReference type="PANTHER" id="PTHR34580:SF3">
    <property type="entry name" value="PROTEIN PAFB"/>
    <property type="match status" value="1"/>
</dbReference>
<accession>A0ABU8EAJ2</accession>
<name>A0ABU8EAJ2_9ACTN</name>
<evidence type="ECO:0000256" key="1">
    <source>
        <dbReference type="ARBA" id="ARBA00023015"/>
    </source>
</evidence>